<dbReference type="AlphaFoldDB" id="A0A0P0P0A7"/>
<evidence type="ECO:0000313" key="1">
    <source>
        <dbReference type="EMBL" id="ALL13568.1"/>
    </source>
</evidence>
<dbReference type="STRING" id="69395.AQ619_09500"/>
<proteinExistence type="predicted"/>
<dbReference type="EMBL" id="CP013002">
    <property type="protein sequence ID" value="ALL13568.1"/>
    <property type="molecule type" value="Genomic_DNA"/>
</dbReference>
<sequence length="108" mass="11294">MIVLNLFVGSLVLAVATPVLAGLRLTDSQFVQASRCQALARATSLGVADAAAYNALVKVQRQGRADYVVDRASDAVIVVSGQARRAEGTARADLIAERDGPCQALLAR</sequence>
<keyword evidence="2" id="KW-1185">Reference proteome</keyword>
<accession>A0A0P0P0A7</accession>
<name>A0A0P0P0A7_9CAUL</name>
<organism evidence="1 2">
    <name type="scientific">Caulobacter henricii</name>
    <dbReference type="NCBI Taxonomy" id="69395"/>
    <lineage>
        <taxon>Bacteria</taxon>
        <taxon>Pseudomonadati</taxon>
        <taxon>Pseudomonadota</taxon>
        <taxon>Alphaproteobacteria</taxon>
        <taxon>Caulobacterales</taxon>
        <taxon>Caulobacteraceae</taxon>
        <taxon>Caulobacter</taxon>
    </lineage>
</organism>
<dbReference type="RefSeq" id="WP_062146691.1">
    <property type="nucleotide sequence ID" value="NZ_CP013002.1"/>
</dbReference>
<dbReference type="Proteomes" id="UP000056905">
    <property type="component" value="Chromosome"/>
</dbReference>
<reference evidence="1 2" key="1">
    <citation type="submission" date="2015-10" db="EMBL/GenBank/DDBJ databases">
        <title>Conservation of the essential genome among Caulobacter and Brevundimonas species.</title>
        <authorList>
            <person name="Scott D."/>
            <person name="Ely B."/>
        </authorList>
    </citation>
    <scope>NUCLEOTIDE SEQUENCE [LARGE SCALE GENOMIC DNA]</scope>
    <source>
        <strain evidence="1 2">CB4</strain>
    </source>
</reference>
<dbReference type="KEGG" id="chq:AQ619_09500"/>
<evidence type="ECO:0000313" key="2">
    <source>
        <dbReference type="Proteomes" id="UP000056905"/>
    </source>
</evidence>
<dbReference type="OrthoDB" id="7190653at2"/>
<protein>
    <submittedName>
        <fullName evidence="1">Uncharacterized protein</fullName>
    </submittedName>
</protein>
<gene>
    <name evidence="1" type="ORF">AQ619_09500</name>
</gene>